<dbReference type="OrthoDB" id="6157510at2759"/>
<keyword evidence="4" id="KW-1185">Reference proteome</keyword>
<dbReference type="Proteomes" id="UP000828390">
    <property type="component" value="Unassembled WGS sequence"/>
</dbReference>
<organism evidence="3 4">
    <name type="scientific">Dreissena polymorpha</name>
    <name type="common">Zebra mussel</name>
    <name type="synonym">Mytilus polymorpha</name>
    <dbReference type="NCBI Taxonomy" id="45954"/>
    <lineage>
        <taxon>Eukaryota</taxon>
        <taxon>Metazoa</taxon>
        <taxon>Spiralia</taxon>
        <taxon>Lophotrochozoa</taxon>
        <taxon>Mollusca</taxon>
        <taxon>Bivalvia</taxon>
        <taxon>Autobranchia</taxon>
        <taxon>Heteroconchia</taxon>
        <taxon>Euheterodonta</taxon>
        <taxon>Imparidentia</taxon>
        <taxon>Neoheterodontei</taxon>
        <taxon>Myida</taxon>
        <taxon>Dreissenoidea</taxon>
        <taxon>Dreissenidae</taxon>
        <taxon>Dreissena</taxon>
    </lineage>
</organism>
<reference evidence="3" key="1">
    <citation type="journal article" date="2019" name="bioRxiv">
        <title>The Genome of the Zebra Mussel, Dreissena polymorpha: A Resource for Invasive Species Research.</title>
        <authorList>
            <person name="McCartney M.A."/>
            <person name="Auch B."/>
            <person name="Kono T."/>
            <person name="Mallez S."/>
            <person name="Zhang Y."/>
            <person name="Obille A."/>
            <person name="Becker A."/>
            <person name="Abrahante J.E."/>
            <person name="Garbe J."/>
            <person name="Badalamenti J.P."/>
            <person name="Herman A."/>
            <person name="Mangelson H."/>
            <person name="Liachko I."/>
            <person name="Sullivan S."/>
            <person name="Sone E.D."/>
            <person name="Koren S."/>
            <person name="Silverstein K.A.T."/>
            <person name="Beckman K.B."/>
            <person name="Gohl D.M."/>
        </authorList>
    </citation>
    <scope>NUCLEOTIDE SEQUENCE</scope>
    <source>
        <strain evidence="3">Duluth1</strain>
        <tissue evidence="3">Whole animal</tissue>
    </source>
</reference>
<gene>
    <name evidence="3" type="ORF">DPMN_109419</name>
</gene>
<proteinExistence type="predicted"/>
<keyword evidence="2" id="KW-0472">Membrane</keyword>
<feature type="region of interest" description="Disordered" evidence="1">
    <location>
        <begin position="1"/>
        <end position="37"/>
    </location>
</feature>
<dbReference type="AlphaFoldDB" id="A0A9D4KAP1"/>
<feature type="compositionally biased region" description="Low complexity" evidence="1">
    <location>
        <begin position="18"/>
        <end position="37"/>
    </location>
</feature>
<accession>A0A9D4KAP1</accession>
<feature type="transmembrane region" description="Helical" evidence="2">
    <location>
        <begin position="254"/>
        <end position="284"/>
    </location>
</feature>
<dbReference type="PANTHER" id="PTHR33444:SF2">
    <property type="entry name" value="MARVEL DOMAIN-CONTAINING PROTEIN"/>
    <property type="match status" value="1"/>
</dbReference>
<dbReference type="PANTHER" id="PTHR33444">
    <property type="entry name" value="SI:DKEY-19B23.12-RELATED"/>
    <property type="match status" value="1"/>
</dbReference>
<feature type="transmembrane region" description="Helical" evidence="2">
    <location>
        <begin position="213"/>
        <end position="234"/>
    </location>
</feature>
<reference evidence="3" key="2">
    <citation type="submission" date="2020-11" db="EMBL/GenBank/DDBJ databases">
        <authorList>
            <person name="McCartney M.A."/>
            <person name="Auch B."/>
            <person name="Kono T."/>
            <person name="Mallez S."/>
            <person name="Becker A."/>
            <person name="Gohl D.M."/>
            <person name="Silverstein K.A.T."/>
            <person name="Koren S."/>
            <person name="Bechman K.B."/>
            <person name="Herman A."/>
            <person name="Abrahante J.E."/>
            <person name="Garbe J."/>
        </authorList>
    </citation>
    <scope>NUCLEOTIDE SEQUENCE</scope>
    <source>
        <strain evidence="3">Duluth1</strain>
        <tissue evidence="3">Whole animal</tissue>
    </source>
</reference>
<evidence type="ECO:0000256" key="2">
    <source>
        <dbReference type="SAM" id="Phobius"/>
    </source>
</evidence>
<sequence>MMEKTANENPPSDYPVSQPQFQTQQHHQQQQQQPPAFTQQAVYYGQPENKEHAGYIQPSYVGEHGQHVETQMSDGPPSVYELTIITSNIPPCYSNTPADAPPPSYRDSMYGKVTAAKQSSGGNVDFCKKIMMIINGSIGCAITLAFVLVIPITMIVMGAIHRIKNDCPAERMIPIYLIVGGSFGIIKILSSIRQRCKNKDDEDRDEKNANTNLFDKTINLFLFAWFIAGNVLIYRIHGEWSKDPTQANYCEPSLYWFAFWLTTAMYILVGSMFCCICLATMLVACG</sequence>
<dbReference type="EMBL" id="JAIWYP010000004">
    <property type="protein sequence ID" value="KAH3836050.1"/>
    <property type="molecule type" value="Genomic_DNA"/>
</dbReference>
<protein>
    <submittedName>
        <fullName evidence="3">Uncharacterized protein</fullName>
    </submittedName>
</protein>
<feature type="transmembrane region" description="Helical" evidence="2">
    <location>
        <begin position="173"/>
        <end position="192"/>
    </location>
</feature>
<evidence type="ECO:0000256" key="1">
    <source>
        <dbReference type="SAM" id="MobiDB-lite"/>
    </source>
</evidence>
<keyword evidence="2" id="KW-0812">Transmembrane</keyword>
<comment type="caution">
    <text evidence="3">The sequence shown here is derived from an EMBL/GenBank/DDBJ whole genome shotgun (WGS) entry which is preliminary data.</text>
</comment>
<keyword evidence="2" id="KW-1133">Transmembrane helix</keyword>
<evidence type="ECO:0000313" key="4">
    <source>
        <dbReference type="Proteomes" id="UP000828390"/>
    </source>
</evidence>
<dbReference type="InterPro" id="IPR040350">
    <property type="entry name" value="TMEM272"/>
</dbReference>
<name>A0A9D4KAP1_DREPO</name>
<feature type="transmembrane region" description="Helical" evidence="2">
    <location>
        <begin position="138"/>
        <end position="161"/>
    </location>
</feature>
<evidence type="ECO:0000313" key="3">
    <source>
        <dbReference type="EMBL" id="KAH3836050.1"/>
    </source>
</evidence>